<dbReference type="CDD" id="cd05233">
    <property type="entry name" value="SDR_c"/>
    <property type="match status" value="1"/>
</dbReference>
<proteinExistence type="inferred from homology"/>
<dbReference type="Pfam" id="PF13561">
    <property type="entry name" value="adh_short_C2"/>
    <property type="match status" value="1"/>
</dbReference>
<reference evidence="4" key="1">
    <citation type="journal article" date="2019" name="Int. J. Syst. Evol. Microbiol.">
        <title>The Global Catalogue of Microorganisms (GCM) 10K type strain sequencing project: providing services to taxonomists for standard genome sequencing and annotation.</title>
        <authorList>
            <consortium name="The Broad Institute Genomics Platform"/>
            <consortium name="The Broad Institute Genome Sequencing Center for Infectious Disease"/>
            <person name="Wu L."/>
            <person name="Ma J."/>
        </authorList>
    </citation>
    <scope>NUCLEOTIDE SEQUENCE [LARGE SCALE GENOMIC DNA]</scope>
    <source>
        <strain evidence="4">KCTC 42087</strain>
    </source>
</reference>
<evidence type="ECO:0000313" key="3">
    <source>
        <dbReference type="EMBL" id="MFC5751614.1"/>
    </source>
</evidence>
<dbReference type="PRINTS" id="PR00081">
    <property type="entry name" value="GDHRDH"/>
</dbReference>
<evidence type="ECO:0000256" key="1">
    <source>
        <dbReference type="ARBA" id="ARBA00006484"/>
    </source>
</evidence>
<dbReference type="EC" id="1.1.1.-" evidence="3"/>
<dbReference type="SUPFAM" id="SSF51735">
    <property type="entry name" value="NAD(P)-binding Rossmann-fold domains"/>
    <property type="match status" value="1"/>
</dbReference>
<protein>
    <submittedName>
        <fullName evidence="3">SDR family NAD(P)-dependent oxidoreductase</fullName>
        <ecNumber evidence="3">1.1.1.-</ecNumber>
    </submittedName>
</protein>
<comment type="similarity">
    <text evidence="1">Belongs to the short-chain dehydrogenases/reductases (SDR) family.</text>
</comment>
<dbReference type="RefSeq" id="WP_378287545.1">
    <property type="nucleotide sequence ID" value="NZ_JBHSON010000072.1"/>
</dbReference>
<evidence type="ECO:0000256" key="2">
    <source>
        <dbReference type="ARBA" id="ARBA00023002"/>
    </source>
</evidence>
<dbReference type="PANTHER" id="PTHR43943">
    <property type="entry name" value="DEHYDROGENASE/REDUCTASE (SDR FAMILY) MEMBER 4"/>
    <property type="match status" value="1"/>
</dbReference>
<sequence length="265" mass="26590">MDLGLNGRCALITGGSRGIGLAIARALVAEGAAVSICGRDPDALALAAKSLGDVHTQQVDMADSASIDAWVGAAAEALGGIDIVVSNVSGLGGAGVDAWRRNFEVDVLGYVHLVQAALPRLEESDAASIVAIGTTAAVETFGGNPAGPYGALKAATIHHTSGLAQTLAPKGIRANVVSPGPVYFEGGSWATIKEQNPAFYESILGQIPRGSMGAAEEIANVVAFLASPAAGFVTGVNVVADGGLTKKVTIDDVVRAAPWPAPAQS</sequence>
<dbReference type="PANTHER" id="PTHR43943:SF17">
    <property type="entry name" value="3-PHENYLPROPIONATE-DIHYDRODIOL_CINNAMIC ACID-DIHYDRODIOL DEHYDROGENASE"/>
    <property type="match status" value="1"/>
</dbReference>
<dbReference type="InterPro" id="IPR002347">
    <property type="entry name" value="SDR_fam"/>
</dbReference>
<dbReference type="GO" id="GO:0016491">
    <property type="term" value="F:oxidoreductase activity"/>
    <property type="evidence" value="ECO:0007669"/>
    <property type="project" value="UniProtKB-KW"/>
</dbReference>
<accession>A0ABW1ABU0</accession>
<dbReference type="Gene3D" id="3.40.50.720">
    <property type="entry name" value="NAD(P)-binding Rossmann-like Domain"/>
    <property type="match status" value="1"/>
</dbReference>
<name>A0ABW1ABU0_9ACTN</name>
<evidence type="ECO:0000313" key="4">
    <source>
        <dbReference type="Proteomes" id="UP001596074"/>
    </source>
</evidence>
<keyword evidence="2 3" id="KW-0560">Oxidoreductase</keyword>
<dbReference type="InterPro" id="IPR036291">
    <property type="entry name" value="NAD(P)-bd_dom_sf"/>
</dbReference>
<dbReference type="EMBL" id="JBHSON010000072">
    <property type="protein sequence ID" value="MFC5751614.1"/>
    <property type="molecule type" value="Genomic_DNA"/>
</dbReference>
<dbReference type="Proteomes" id="UP001596074">
    <property type="component" value="Unassembled WGS sequence"/>
</dbReference>
<organism evidence="3 4">
    <name type="scientific">Actinomadura rugatobispora</name>
    <dbReference type="NCBI Taxonomy" id="1994"/>
    <lineage>
        <taxon>Bacteria</taxon>
        <taxon>Bacillati</taxon>
        <taxon>Actinomycetota</taxon>
        <taxon>Actinomycetes</taxon>
        <taxon>Streptosporangiales</taxon>
        <taxon>Thermomonosporaceae</taxon>
        <taxon>Actinomadura</taxon>
    </lineage>
</organism>
<comment type="caution">
    <text evidence="3">The sequence shown here is derived from an EMBL/GenBank/DDBJ whole genome shotgun (WGS) entry which is preliminary data.</text>
</comment>
<gene>
    <name evidence="3" type="ORF">ACFPZN_38865</name>
</gene>
<keyword evidence="4" id="KW-1185">Reference proteome</keyword>